<dbReference type="Proteomes" id="UP000414136">
    <property type="component" value="Unassembled WGS sequence"/>
</dbReference>
<proteinExistence type="predicted"/>
<dbReference type="OrthoDB" id="9803706at2"/>
<dbReference type="EC" id="2.1.3.1" evidence="3"/>
<dbReference type="Gene3D" id="3.90.226.10">
    <property type="entry name" value="2-enoyl-CoA Hydratase, Chain A, domain 1"/>
    <property type="match status" value="2"/>
</dbReference>
<dbReference type="PROSITE" id="PS50989">
    <property type="entry name" value="COA_CT_CTER"/>
    <property type="match status" value="1"/>
</dbReference>
<keyword evidence="4" id="KW-1185">Reference proteome</keyword>
<dbReference type="InterPro" id="IPR011763">
    <property type="entry name" value="COA_CT_C"/>
</dbReference>
<dbReference type="GO" id="GO:0004658">
    <property type="term" value="F:propionyl-CoA carboxylase activity"/>
    <property type="evidence" value="ECO:0007669"/>
    <property type="project" value="TreeGrafter"/>
</dbReference>
<feature type="domain" description="CoA carboxyltransferase N-terminal" evidence="1">
    <location>
        <begin position="49"/>
        <end position="303"/>
    </location>
</feature>
<evidence type="ECO:0000313" key="4">
    <source>
        <dbReference type="Proteomes" id="UP000414136"/>
    </source>
</evidence>
<sequence>MIFDVNKRSYRRDIDAYMAPHIIVIYFNIWISGKAPAFRDHCTAGTLMDQRKIDELYARREAIRASTSASAIDKLREQGKLTARERIALLLDDGSFVETGVHAHSAHPSLRERTPADGIVTGHGTIDGRIVYVAADDATVLGGTRGRVGEIKIARVREAALRHRKPFIALMEAGAARVQESFGAMAANMGARFADHFRLSGQVPQLAAILGPAFGGPSFTAAQSDFTALARGTGVMGMSGPLVVKVGTGESVTSDAIGGADVSETVTGQADYVGDTEADTLRSLRTFLSFLPSHSGELPPVAGAQPAALDTAEGRDKLRALIPDVGRQAYDMKRVLSLIVDAGDLFHYRPRYGPNLITAFGRIDGEPVGFVASNPMARGGVMDEKTAQKARKFVDLCDAFHIPLVFICDAPGFLVGPEIEKHRMVSLAARLLNTVCAASVPKITIVARKAIGLAYLAMCGRAMRPDYLAAWPGAHFDVMGPEAGVELVYGREIAAAPDPAARKAEIMARLDEQSSAYEAAAQGWIDDVIDPAETRDAIRRALAASADSRQPGFKHRIDP</sequence>
<dbReference type="InterPro" id="IPR011762">
    <property type="entry name" value="COA_CT_N"/>
</dbReference>
<keyword evidence="3" id="KW-0808">Transferase</keyword>
<reference evidence="3 4" key="1">
    <citation type="submission" date="2019-08" db="EMBL/GenBank/DDBJ databases">
        <authorList>
            <person name="Peeters C."/>
        </authorList>
    </citation>
    <scope>NUCLEOTIDE SEQUENCE [LARGE SCALE GENOMIC DNA]</scope>
    <source>
        <strain evidence="3 4">LMG 31118</strain>
    </source>
</reference>
<dbReference type="SUPFAM" id="SSF52096">
    <property type="entry name" value="ClpP/crotonase"/>
    <property type="match status" value="2"/>
</dbReference>
<dbReference type="PROSITE" id="PS50980">
    <property type="entry name" value="COA_CT_NTER"/>
    <property type="match status" value="1"/>
</dbReference>
<dbReference type="AlphaFoldDB" id="A0A5E4ZMX9"/>
<dbReference type="InterPro" id="IPR034733">
    <property type="entry name" value="AcCoA_carboxyl_beta"/>
</dbReference>
<dbReference type="Pfam" id="PF01039">
    <property type="entry name" value="Carboxyl_trans"/>
    <property type="match status" value="1"/>
</dbReference>
<dbReference type="InterPro" id="IPR051047">
    <property type="entry name" value="AccD/PCCB"/>
</dbReference>
<gene>
    <name evidence="3" type="ORF">PCA31118_00871</name>
</gene>
<accession>A0A5E4ZMX9</accession>
<organism evidence="3 4">
    <name type="scientific">Pandoraea captiosa</name>
    <dbReference type="NCBI Taxonomy" id="2508302"/>
    <lineage>
        <taxon>Bacteria</taxon>
        <taxon>Pseudomonadati</taxon>
        <taxon>Pseudomonadota</taxon>
        <taxon>Betaproteobacteria</taxon>
        <taxon>Burkholderiales</taxon>
        <taxon>Burkholderiaceae</taxon>
        <taxon>Pandoraea</taxon>
    </lineage>
</organism>
<evidence type="ECO:0000259" key="2">
    <source>
        <dbReference type="PROSITE" id="PS50989"/>
    </source>
</evidence>
<dbReference type="GO" id="GO:0009317">
    <property type="term" value="C:acetyl-CoA carboxylase complex"/>
    <property type="evidence" value="ECO:0007669"/>
    <property type="project" value="TreeGrafter"/>
</dbReference>
<evidence type="ECO:0000313" key="3">
    <source>
        <dbReference type="EMBL" id="VVE62017.1"/>
    </source>
</evidence>
<evidence type="ECO:0000259" key="1">
    <source>
        <dbReference type="PROSITE" id="PS50980"/>
    </source>
</evidence>
<feature type="domain" description="CoA carboxyltransferase C-terminal" evidence="2">
    <location>
        <begin position="313"/>
        <end position="548"/>
    </location>
</feature>
<dbReference type="PANTHER" id="PTHR43842:SF2">
    <property type="entry name" value="PROPIONYL-COA CARBOXYLASE BETA CHAIN, MITOCHONDRIAL"/>
    <property type="match status" value="1"/>
</dbReference>
<protein>
    <submittedName>
        <fullName evidence="3">Methylmalonyl-CoA carboxyltransferase 12S subunit</fullName>
        <ecNumber evidence="3">2.1.3.1</ecNumber>
    </submittedName>
</protein>
<name>A0A5E4ZMX9_9BURK</name>
<dbReference type="PANTHER" id="PTHR43842">
    <property type="entry name" value="PROPIONYL-COA CARBOXYLASE BETA CHAIN"/>
    <property type="match status" value="1"/>
</dbReference>
<dbReference type="InterPro" id="IPR029045">
    <property type="entry name" value="ClpP/crotonase-like_dom_sf"/>
</dbReference>
<dbReference type="GO" id="GO:0047154">
    <property type="term" value="F:methylmalonyl-CoA carboxytransferase activity"/>
    <property type="evidence" value="ECO:0007669"/>
    <property type="project" value="UniProtKB-EC"/>
</dbReference>
<dbReference type="EMBL" id="CABPSQ010000001">
    <property type="protein sequence ID" value="VVE62017.1"/>
    <property type="molecule type" value="Genomic_DNA"/>
</dbReference>